<accession>A0AAN6Z4B8</accession>
<gene>
    <name evidence="2" type="ORF">N657DRAFT_680810</name>
</gene>
<dbReference type="GeneID" id="87833092"/>
<reference evidence="2" key="2">
    <citation type="submission" date="2023-05" db="EMBL/GenBank/DDBJ databases">
        <authorList>
            <consortium name="Lawrence Berkeley National Laboratory"/>
            <person name="Steindorff A."/>
            <person name="Hensen N."/>
            <person name="Bonometti L."/>
            <person name="Westerberg I."/>
            <person name="Brannstrom I.O."/>
            <person name="Guillou S."/>
            <person name="Cros-Aarteil S."/>
            <person name="Calhoun S."/>
            <person name="Haridas S."/>
            <person name="Kuo A."/>
            <person name="Mondo S."/>
            <person name="Pangilinan J."/>
            <person name="Riley R."/>
            <person name="Labutti K."/>
            <person name="Andreopoulos B."/>
            <person name="Lipzen A."/>
            <person name="Chen C."/>
            <person name="Yanf M."/>
            <person name="Daum C."/>
            <person name="Ng V."/>
            <person name="Clum A."/>
            <person name="Ohm R."/>
            <person name="Martin F."/>
            <person name="Silar P."/>
            <person name="Natvig D."/>
            <person name="Lalanne C."/>
            <person name="Gautier V."/>
            <person name="Ament-Velasquez S.L."/>
            <person name="Kruys A."/>
            <person name="Hutchinson M.I."/>
            <person name="Powell A.J."/>
            <person name="Barry K."/>
            <person name="Miller A.N."/>
            <person name="Grigoriev I.V."/>
            <person name="Debuchy R."/>
            <person name="Gladieux P."/>
            <person name="Thoren M.H."/>
            <person name="Johannesson H."/>
        </authorList>
    </citation>
    <scope>NUCLEOTIDE SEQUENCE</scope>
    <source>
        <strain evidence="2">CBS 731.68</strain>
    </source>
</reference>
<name>A0AAN6Z4B8_9PEZI</name>
<dbReference type="EMBL" id="MU853228">
    <property type="protein sequence ID" value="KAK4123639.1"/>
    <property type="molecule type" value="Genomic_DNA"/>
</dbReference>
<reference evidence="2" key="1">
    <citation type="journal article" date="2023" name="Mol. Phylogenet. Evol.">
        <title>Genome-scale phylogeny and comparative genomics of the fungal order Sordariales.</title>
        <authorList>
            <person name="Hensen N."/>
            <person name="Bonometti L."/>
            <person name="Westerberg I."/>
            <person name="Brannstrom I.O."/>
            <person name="Guillou S."/>
            <person name="Cros-Aarteil S."/>
            <person name="Calhoun S."/>
            <person name="Haridas S."/>
            <person name="Kuo A."/>
            <person name="Mondo S."/>
            <person name="Pangilinan J."/>
            <person name="Riley R."/>
            <person name="LaButti K."/>
            <person name="Andreopoulos B."/>
            <person name="Lipzen A."/>
            <person name="Chen C."/>
            <person name="Yan M."/>
            <person name="Daum C."/>
            <person name="Ng V."/>
            <person name="Clum A."/>
            <person name="Steindorff A."/>
            <person name="Ohm R.A."/>
            <person name="Martin F."/>
            <person name="Silar P."/>
            <person name="Natvig D.O."/>
            <person name="Lalanne C."/>
            <person name="Gautier V."/>
            <person name="Ament-Velasquez S.L."/>
            <person name="Kruys A."/>
            <person name="Hutchinson M.I."/>
            <person name="Powell A.J."/>
            <person name="Barry K."/>
            <person name="Miller A.N."/>
            <person name="Grigoriev I.V."/>
            <person name="Debuchy R."/>
            <person name="Gladieux P."/>
            <person name="Hiltunen Thoren M."/>
            <person name="Johannesson H."/>
        </authorList>
    </citation>
    <scope>NUCLEOTIDE SEQUENCE</scope>
    <source>
        <strain evidence="2">CBS 731.68</strain>
    </source>
</reference>
<dbReference type="PANTHER" id="PTHR21310:SF15">
    <property type="entry name" value="AMINOGLYCOSIDE PHOSPHOTRANSFERASE DOMAIN-CONTAINING PROTEIN"/>
    <property type="match status" value="1"/>
</dbReference>
<dbReference type="RefSeq" id="XP_062647410.1">
    <property type="nucleotide sequence ID" value="XM_062796324.1"/>
</dbReference>
<proteinExistence type="predicted"/>
<dbReference type="Pfam" id="PF01636">
    <property type="entry name" value="APH"/>
    <property type="match status" value="1"/>
</dbReference>
<dbReference type="InterPro" id="IPR011009">
    <property type="entry name" value="Kinase-like_dom_sf"/>
</dbReference>
<dbReference type="AlphaFoldDB" id="A0AAN6Z4B8"/>
<comment type="caution">
    <text evidence="2">The sequence shown here is derived from an EMBL/GenBank/DDBJ whole genome shotgun (WGS) entry which is preliminary data.</text>
</comment>
<organism evidence="2 3">
    <name type="scientific">Parathielavia appendiculata</name>
    <dbReference type="NCBI Taxonomy" id="2587402"/>
    <lineage>
        <taxon>Eukaryota</taxon>
        <taxon>Fungi</taxon>
        <taxon>Dikarya</taxon>
        <taxon>Ascomycota</taxon>
        <taxon>Pezizomycotina</taxon>
        <taxon>Sordariomycetes</taxon>
        <taxon>Sordariomycetidae</taxon>
        <taxon>Sordariales</taxon>
        <taxon>Chaetomiaceae</taxon>
        <taxon>Parathielavia</taxon>
    </lineage>
</organism>
<evidence type="ECO:0000259" key="1">
    <source>
        <dbReference type="Pfam" id="PF01636"/>
    </source>
</evidence>
<protein>
    <recommendedName>
        <fullName evidence="1">Aminoglycoside phosphotransferase domain-containing protein</fullName>
    </recommendedName>
</protein>
<dbReference type="InterPro" id="IPR002575">
    <property type="entry name" value="Aminoglycoside_PTrfase"/>
</dbReference>
<feature type="domain" description="Aminoglycoside phosphotransferase" evidence="1">
    <location>
        <begin position="3"/>
        <end position="179"/>
    </location>
</feature>
<evidence type="ECO:0000313" key="2">
    <source>
        <dbReference type="EMBL" id="KAK4123639.1"/>
    </source>
</evidence>
<dbReference type="PANTHER" id="PTHR21310">
    <property type="entry name" value="AMINOGLYCOSIDE PHOSPHOTRANSFERASE-RELATED-RELATED"/>
    <property type="match status" value="1"/>
</dbReference>
<sequence>MSAVRAKSPVPVPRVFAHDATGESGVGAAFMLLEFVPGDTAMDSFVDGRLTKAKRLLSSRTSSMQRSLRFNWRWHRYASPKIGAIVLRDGEFDAWANTAKFFYKEATIRKRTPPDLVDEVLATISSFPSKVRELAGRFQFHNGPPPLIYTDLYSSNVIIDTDYNVLSVIDWENAFVGPWELVEFNKMLSMVPPEMDGPLFQ</sequence>
<keyword evidence="3" id="KW-1185">Reference proteome</keyword>
<dbReference type="SUPFAM" id="SSF56112">
    <property type="entry name" value="Protein kinase-like (PK-like)"/>
    <property type="match status" value="1"/>
</dbReference>
<dbReference type="InterPro" id="IPR051678">
    <property type="entry name" value="AGP_Transferase"/>
</dbReference>
<evidence type="ECO:0000313" key="3">
    <source>
        <dbReference type="Proteomes" id="UP001302602"/>
    </source>
</evidence>
<dbReference type="Proteomes" id="UP001302602">
    <property type="component" value="Unassembled WGS sequence"/>
</dbReference>